<feature type="region of interest" description="Disordered" evidence="1">
    <location>
        <begin position="56"/>
        <end position="75"/>
    </location>
</feature>
<organism evidence="2 3">
    <name type="scientific">Aspergillus piperis CBS 112811</name>
    <dbReference type="NCBI Taxonomy" id="1448313"/>
    <lineage>
        <taxon>Eukaryota</taxon>
        <taxon>Fungi</taxon>
        <taxon>Dikarya</taxon>
        <taxon>Ascomycota</taxon>
        <taxon>Pezizomycotina</taxon>
        <taxon>Eurotiomycetes</taxon>
        <taxon>Eurotiomycetidae</taxon>
        <taxon>Eurotiales</taxon>
        <taxon>Aspergillaceae</taxon>
        <taxon>Aspergillus</taxon>
        <taxon>Aspergillus subgen. Circumdati</taxon>
    </lineage>
</organism>
<reference evidence="2 3" key="1">
    <citation type="submission" date="2018-02" db="EMBL/GenBank/DDBJ databases">
        <title>The genomes of Aspergillus section Nigri reveals drivers in fungal speciation.</title>
        <authorList>
            <consortium name="DOE Joint Genome Institute"/>
            <person name="Vesth T.C."/>
            <person name="Nybo J."/>
            <person name="Theobald S."/>
            <person name="Brandl J."/>
            <person name="Frisvad J.C."/>
            <person name="Nielsen K.F."/>
            <person name="Lyhne E.K."/>
            <person name="Kogle M.E."/>
            <person name="Kuo A."/>
            <person name="Riley R."/>
            <person name="Clum A."/>
            <person name="Nolan M."/>
            <person name="Lipzen A."/>
            <person name="Salamov A."/>
            <person name="Henrissat B."/>
            <person name="Wiebenga A."/>
            <person name="De vries R.P."/>
            <person name="Grigoriev I.V."/>
            <person name="Mortensen U.H."/>
            <person name="Andersen M.R."/>
            <person name="Baker S.E."/>
        </authorList>
    </citation>
    <scope>NUCLEOTIDE SEQUENCE [LARGE SCALE GENOMIC DNA]</scope>
    <source>
        <strain evidence="2 3">CBS 112811</strain>
    </source>
</reference>
<dbReference type="RefSeq" id="XP_025509789.1">
    <property type="nucleotide sequence ID" value="XM_025661283.1"/>
</dbReference>
<name>A0A8G1QS76_9EURO</name>
<evidence type="ECO:0000313" key="3">
    <source>
        <dbReference type="Proteomes" id="UP000249526"/>
    </source>
</evidence>
<evidence type="ECO:0000256" key="1">
    <source>
        <dbReference type="SAM" id="MobiDB-lite"/>
    </source>
</evidence>
<keyword evidence="3" id="KW-1185">Reference proteome</keyword>
<protein>
    <submittedName>
        <fullName evidence="2">Uncharacterized protein</fullName>
    </submittedName>
</protein>
<dbReference type="EMBL" id="KZ825091">
    <property type="protein sequence ID" value="RAH51867.1"/>
    <property type="molecule type" value="Genomic_DNA"/>
</dbReference>
<evidence type="ECO:0000313" key="2">
    <source>
        <dbReference type="EMBL" id="RAH51867.1"/>
    </source>
</evidence>
<dbReference type="GeneID" id="37164685"/>
<dbReference type="AlphaFoldDB" id="A0A8G1QS76"/>
<dbReference type="Proteomes" id="UP000249526">
    <property type="component" value="Unassembled WGS sequence"/>
</dbReference>
<gene>
    <name evidence="2" type="ORF">BO85DRAFT_454421</name>
</gene>
<sequence>MSCQVSCRFFPLRSIILPSQTYQYFIDATVEGTKRVSVTHPISQSDTAGDAAQWVNIQTTGPPPPPIATLEESKL</sequence>
<proteinExistence type="predicted"/>
<accession>A0A8G1QS76</accession>